<dbReference type="Pfam" id="PF23041">
    <property type="entry name" value="DUF7036"/>
    <property type="match status" value="2"/>
</dbReference>
<keyword evidence="2" id="KW-1133">Transmembrane helix</keyword>
<accession>A0ABD3S5H4</accession>
<keyword evidence="5" id="KW-1185">Reference proteome</keyword>
<dbReference type="InterPro" id="IPR055464">
    <property type="entry name" value="DUF7036"/>
</dbReference>
<evidence type="ECO:0000256" key="2">
    <source>
        <dbReference type="SAM" id="Phobius"/>
    </source>
</evidence>
<dbReference type="Proteomes" id="UP001634393">
    <property type="component" value="Unassembled WGS sequence"/>
</dbReference>
<reference evidence="4 5" key="1">
    <citation type="submission" date="2024-12" db="EMBL/GenBank/DDBJ databases">
        <title>The unique morphological basis and parallel evolutionary history of personate flowers in Penstemon.</title>
        <authorList>
            <person name="Depatie T.H."/>
            <person name="Wessinger C.A."/>
        </authorList>
    </citation>
    <scope>NUCLEOTIDE SEQUENCE [LARGE SCALE GENOMIC DNA]</scope>
    <source>
        <strain evidence="4">WTNN_2</strain>
        <tissue evidence="4">Leaf</tissue>
    </source>
</reference>
<feature type="region of interest" description="Disordered" evidence="1">
    <location>
        <begin position="301"/>
        <end position="427"/>
    </location>
</feature>
<name>A0ABD3S5H4_9LAMI</name>
<keyword evidence="2" id="KW-0472">Membrane</keyword>
<evidence type="ECO:0000259" key="3">
    <source>
        <dbReference type="Pfam" id="PF23041"/>
    </source>
</evidence>
<comment type="caution">
    <text evidence="4">The sequence shown here is derived from an EMBL/GenBank/DDBJ whole genome shotgun (WGS) entry which is preliminary data.</text>
</comment>
<feature type="transmembrane region" description="Helical" evidence="2">
    <location>
        <begin position="45"/>
        <end position="65"/>
    </location>
</feature>
<dbReference type="EMBL" id="JBJXBP010000007">
    <property type="protein sequence ID" value="KAL3819667.1"/>
    <property type="molecule type" value="Genomic_DNA"/>
</dbReference>
<evidence type="ECO:0000313" key="4">
    <source>
        <dbReference type="EMBL" id="KAL3819667.1"/>
    </source>
</evidence>
<feature type="domain" description="DUF7036" evidence="3">
    <location>
        <begin position="205"/>
        <end position="295"/>
    </location>
</feature>
<feature type="domain" description="DUF7036" evidence="3">
    <location>
        <begin position="87"/>
        <end position="171"/>
    </location>
</feature>
<organism evidence="4 5">
    <name type="scientific">Penstemon smallii</name>
    <dbReference type="NCBI Taxonomy" id="265156"/>
    <lineage>
        <taxon>Eukaryota</taxon>
        <taxon>Viridiplantae</taxon>
        <taxon>Streptophyta</taxon>
        <taxon>Embryophyta</taxon>
        <taxon>Tracheophyta</taxon>
        <taxon>Spermatophyta</taxon>
        <taxon>Magnoliopsida</taxon>
        <taxon>eudicotyledons</taxon>
        <taxon>Gunneridae</taxon>
        <taxon>Pentapetalae</taxon>
        <taxon>asterids</taxon>
        <taxon>lamiids</taxon>
        <taxon>Lamiales</taxon>
        <taxon>Plantaginaceae</taxon>
        <taxon>Cheloneae</taxon>
        <taxon>Penstemon</taxon>
    </lineage>
</organism>
<dbReference type="AlphaFoldDB" id="A0ABD3S5H4"/>
<sequence length="467" mass="50991">MGKAQSEQNLPSTTLDAQGTTHIGGNSNGCCLSCSRLQKFVTFRCIFLLVLGVAVTLSAVFWLPFFHFGDNKSDLDLDYKGHDIVASFILKKPASFLQEYISRLEDDIFYEMSFSNTKVEIISIESSVGSNVTKVVFAVKSDVTTQSLIRESFVSLITHRSFLHLTASLFGEPFSFEVLKFRGGITASPEQKAFLLRSVQIKFHFTLNFSIDQILDNFDALTSQLRNGLHLAPYENLYIRLTNLKGSTVAPPTRIRSEVILAVGINPSKSRLKQLAQTITGPHTKNLGLNHTVFGRVKQVRLSSTSSHSLGGGDRSGPSPAPSPFPPHHHHHHHHHHHAAASLPPRISPSPAMPSGGSTPVHAPDPGKNKHGRRSHVPPSEPPVYAPHNIPSQPKQRDPPTPKVSPVQSPLPNVAYSQSQPPTMGEFHARPPDVMPLVSPSPTPSSAGIFSCNMLALPLIISLILHL</sequence>
<keyword evidence="2" id="KW-0812">Transmembrane</keyword>
<protein>
    <recommendedName>
        <fullName evidence="3">DUF7036 domain-containing protein</fullName>
    </recommendedName>
</protein>
<proteinExistence type="predicted"/>
<feature type="compositionally biased region" description="Polar residues" evidence="1">
    <location>
        <begin position="406"/>
        <end position="422"/>
    </location>
</feature>
<dbReference type="PANTHER" id="PTHR33826">
    <property type="entry name" value="F20B24.21"/>
    <property type="match status" value="1"/>
</dbReference>
<gene>
    <name evidence="4" type="ORF">ACJIZ3_005572</name>
</gene>
<evidence type="ECO:0000256" key="1">
    <source>
        <dbReference type="SAM" id="MobiDB-lite"/>
    </source>
</evidence>
<feature type="compositionally biased region" description="Basic residues" evidence="1">
    <location>
        <begin position="327"/>
        <end position="339"/>
    </location>
</feature>
<dbReference type="PANTHER" id="PTHR33826:SF2">
    <property type="entry name" value="HYDROXYPROLINE-RICH GLYCOPROTEIN FAMILY PROTEIN"/>
    <property type="match status" value="1"/>
</dbReference>
<evidence type="ECO:0000313" key="5">
    <source>
        <dbReference type="Proteomes" id="UP001634393"/>
    </source>
</evidence>